<accession>T2PK01</accession>
<gene>
    <name evidence="4" type="ORF">HMPREF1577_01013</name>
</gene>
<keyword evidence="3" id="KW-0732">Signal</keyword>
<dbReference type="EMBL" id="ATJN01000058">
    <property type="protein sequence ID" value="EPI51630.1"/>
    <property type="molecule type" value="Genomic_DNA"/>
</dbReference>
<feature type="compositionally biased region" description="Basic and acidic residues" evidence="1">
    <location>
        <begin position="106"/>
        <end position="119"/>
    </location>
</feature>
<dbReference type="PATRIC" id="fig|1261062.4.peg.932"/>
<feature type="compositionally biased region" description="Polar residues" evidence="1">
    <location>
        <begin position="80"/>
        <end position="105"/>
    </location>
</feature>
<feature type="transmembrane region" description="Helical" evidence="2">
    <location>
        <begin position="774"/>
        <end position="795"/>
    </location>
</feature>
<evidence type="ECO:0000313" key="5">
    <source>
        <dbReference type="Proteomes" id="UP000015779"/>
    </source>
</evidence>
<evidence type="ECO:0000256" key="1">
    <source>
        <dbReference type="SAM" id="MobiDB-lite"/>
    </source>
</evidence>
<evidence type="ECO:0000313" key="4">
    <source>
        <dbReference type="EMBL" id="EPI51630.1"/>
    </source>
</evidence>
<reference evidence="4 5" key="1">
    <citation type="submission" date="2013-06" db="EMBL/GenBank/DDBJ databases">
        <authorList>
            <person name="Weinstock G."/>
            <person name="Sodergren E."/>
            <person name="Lobos E.A."/>
            <person name="Fulton L."/>
            <person name="Fulton R."/>
            <person name="Courtney L."/>
            <person name="Fronick C."/>
            <person name="O'Laughlin M."/>
            <person name="Godfrey J."/>
            <person name="Wilson R.M."/>
            <person name="Miner T."/>
            <person name="Farmer C."/>
            <person name="Delehaunty K."/>
            <person name="Cordes M."/>
            <person name="Minx P."/>
            <person name="Tomlinson C."/>
            <person name="Chen J."/>
            <person name="Wollam A."/>
            <person name="Pepin K.H."/>
            <person name="Bhonagiri V."/>
            <person name="Zhang X."/>
            <person name="Warren W."/>
            <person name="Mitreva M."/>
            <person name="Mardis E.R."/>
            <person name="Wilson R.K."/>
        </authorList>
    </citation>
    <scope>NUCLEOTIDE SEQUENCE [LARGE SCALE GENOMIC DNA]</scope>
    <source>
        <strain evidence="4 5">JCP8017A</strain>
    </source>
</reference>
<feature type="region of interest" description="Disordered" evidence="1">
    <location>
        <begin position="63"/>
        <end position="175"/>
    </location>
</feature>
<dbReference type="HOGENOM" id="CLU_330597_0_0_11"/>
<dbReference type="AlphaFoldDB" id="T2PK01"/>
<feature type="signal peptide" evidence="3">
    <location>
        <begin position="1"/>
        <end position="21"/>
    </location>
</feature>
<name>T2PK01_9BIFI</name>
<organism evidence="4 5">
    <name type="scientific">Gardnerella pickettii JCP8017A</name>
    <dbReference type="NCBI Taxonomy" id="1261062"/>
    <lineage>
        <taxon>Bacteria</taxon>
        <taxon>Bacillati</taxon>
        <taxon>Actinomycetota</taxon>
        <taxon>Actinomycetes</taxon>
        <taxon>Bifidobacteriales</taxon>
        <taxon>Bifidobacteriaceae</taxon>
        <taxon>Gardnerella</taxon>
        <taxon>Gardnerella pickettii</taxon>
    </lineage>
</organism>
<feature type="transmembrane region" description="Helical" evidence="2">
    <location>
        <begin position="27"/>
        <end position="49"/>
    </location>
</feature>
<proteinExistence type="predicted"/>
<comment type="caution">
    <text evidence="4">The sequence shown here is derived from an EMBL/GenBank/DDBJ whole genome shotgun (WGS) entry which is preliminary data.</text>
</comment>
<keyword evidence="2" id="KW-0812">Transmembrane</keyword>
<dbReference type="RefSeq" id="WP_020757547.1">
    <property type="nucleotide sequence ID" value="NZ_KE347918.1"/>
</dbReference>
<evidence type="ECO:0000256" key="2">
    <source>
        <dbReference type="SAM" id="Phobius"/>
    </source>
</evidence>
<dbReference type="Proteomes" id="UP000015779">
    <property type="component" value="Unassembled WGS sequence"/>
</dbReference>
<protein>
    <submittedName>
        <fullName evidence="4">LPXTG-motif protein cell wall anchor domain protein</fullName>
    </submittedName>
</protein>
<sequence length="811" mass="88643">MCNLHCGGHFLRLLRSICAKAACARRAIVALFVVVATILATFMIAPTYALSAGEGAGEKVSAEKVVDAQSGSAKSEGENKQQPNQSESNSTEINQGNNTGSSSSLKKNDGELKSVEKQQPDSNNGVDKAKAEKFADETDAKQKAEGAKKEFASKETAHRMNRSAKEEPQFPKECMDKGKNTLSSCYKIDYYNSRSIVKSSNPVGVERGRSITITPEFKFRFGKKQKTTVPEGVWFKLEQDGEDPVPSWVNFEKTENGKTIPVQNTENQKGFNGSVTLHPGKWDRGSHKFKIGIYHPADTKGKRIDVSVKIARSDSGDLTLNVYNHEDSDSTRSEINDKTGITFESGEDGKYSEITPIFIDSQSKKEPGFIYHHMICHKDGSGDSNENYTVDKVNGLSLSAKNSNSGIQTQFKHVENNKPSTGADAYAVYEKGDDSITERSQSWITGKPQAQSDGTFECKVFAVKDTKLIHIRNQHVAKEVKDSSVSDEFDENVKKGEYRKSLFNSKNPESNMVDSSLWTNSNDITKTIDWDYKTIKIVFKSKKKRQLEVKDGDLKLNVYPFKSNDAGSGSAAGGASAAAPSALGNNSTVSVMKGMELKPFIEATSEADSQKEINLKILCSKGEKPQKTNAGAAGGASNASKTGDADLEYTKWVDPSRLGFNFPDNSQIKCTSSEGEQSCIPDGATTKFAARTYASAMFKSTEAGDYKCVVYALKKPDALNKFNDEATKTDVTPEKISTSFKGANLTANKDFAQLAFKIHVPEDFTLPHTGGQNWNLQLGAIAAVMVSVLAAGFVISQSEACRKLLYERRRC</sequence>
<keyword evidence="2" id="KW-1133">Transmembrane helix</keyword>
<feature type="compositionally biased region" description="Basic and acidic residues" evidence="1">
    <location>
        <begin position="127"/>
        <end position="175"/>
    </location>
</feature>
<keyword evidence="2" id="KW-0472">Membrane</keyword>
<evidence type="ECO:0000256" key="3">
    <source>
        <dbReference type="SAM" id="SignalP"/>
    </source>
</evidence>
<feature type="chain" id="PRO_5004593437" evidence="3">
    <location>
        <begin position="22"/>
        <end position="811"/>
    </location>
</feature>